<dbReference type="GO" id="GO:0046872">
    <property type="term" value="F:metal ion binding"/>
    <property type="evidence" value="ECO:0007669"/>
    <property type="project" value="UniProtKB-KW"/>
</dbReference>
<gene>
    <name evidence="8" type="ORF">CXK94_12205</name>
</gene>
<organism evidence="8 9">
    <name type="scientific">Stutzerimonas stutzeri</name>
    <name type="common">Pseudomonas stutzeri</name>
    <dbReference type="NCBI Taxonomy" id="316"/>
    <lineage>
        <taxon>Bacteria</taxon>
        <taxon>Pseudomonadati</taxon>
        <taxon>Pseudomonadota</taxon>
        <taxon>Gammaproteobacteria</taxon>
        <taxon>Pseudomonadales</taxon>
        <taxon>Pseudomonadaceae</taxon>
        <taxon>Stutzerimonas</taxon>
    </lineage>
</organism>
<comment type="caution">
    <text evidence="8">The sequence shown here is derived from an EMBL/GenBank/DDBJ whole genome shotgun (WGS) entry which is preliminary data.</text>
</comment>
<accession>A0A2N8T3G5</accession>
<evidence type="ECO:0000256" key="3">
    <source>
        <dbReference type="ARBA" id="ARBA00022558"/>
    </source>
</evidence>
<comment type="similarity">
    <text evidence="2">Belongs to the PilY1 family.</text>
</comment>
<dbReference type="Proteomes" id="UP000236023">
    <property type="component" value="Unassembled WGS sequence"/>
</dbReference>
<keyword evidence="6" id="KW-0281">Fimbrium</keyword>
<keyword evidence="5" id="KW-0106">Calcium</keyword>
<dbReference type="Pfam" id="PF05567">
    <property type="entry name" value="T4P_PilY1"/>
    <property type="match status" value="1"/>
</dbReference>
<evidence type="ECO:0000256" key="5">
    <source>
        <dbReference type="ARBA" id="ARBA00022837"/>
    </source>
</evidence>
<feature type="domain" description="PilY1 beta-propeller" evidence="7">
    <location>
        <begin position="926"/>
        <end position="1285"/>
    </location>
</feature>
<name>A0A2N8T3G5_STUST</name>
<comment type="subcellular location">
    <subcellularLocation>
        <location evidence="1">Fimbrium</location>
    </subcellularLocation>
</comment>
<reference evidence="8 9" key="1">
    <citation type="submission" date="2018-01" db="EMBL/GenBank/DDBJ databases">
        <title>Denitrification phenotypes of diverse strains of Pseudomonas stutzeri.</title>
        <authorList>
            <person name="Milligan D.A."/>
            <person name="Bergaust L."/>
            <person name="Bakken L.R."/>
            <person name="Frostegard A."/>
        </authorList>
    </citation>
    <scope>NUCLEOTIDE SEQUENCE [LARGE SCALE GENOMIC DNA]</scope>
    <source>
        <strain evidence="8 9">24a75</strain>
    </source>
</reference>
<dbReference type="EMBL" id="POUT01000006">
    <property type="protein sequence ID" value="PNG09291.1"/>
    <property type="molecule type" value="Genomic_DNA"/>
</dbReference>
<dbReference type="InterPro" id="IPR008707">
    <property type="entry name" value="B-propeller_PilY1"/>
</dbReference>
<proteinExistence type="inferred from homology"/>
<evidence type="ECO:0000313" key="9">
    <source>
        <dbReference type="Proteomes" id="UP000236023"/>
    </source>
</evidence>
<sequence>MSRQETFMFQRITSFAFCSLFGMTIDLPVAWADSNSISQTPLFVSQSVPPLNMLVMGRDHKLYYEAYNDASDLDGDSVIDVGYKPTIDYYGYFDSNRCYTYSSNRFNPAEPASNKKCSGQWSGDYLNYLTTSRMDALRKVLYGGYRSTDSTTETVLERAYIPQDAHSWGKEYLSEAHDGYRISDYTPLSQPNAGRRHLFANTTLRADNNEHPLLRYIQNSTFRIWEWVSIEQPVAGSDCVRGSDNSRRSCGTITDHRVRVAVCVDGKLEDNCKTYSNGKSKPTGILHDFGEADRMYFGLLTGSYAKNTAGGTLRSNMASFSQEIDGNGRFIKSDGIVATINNLRTIEFSTGRQYNVNCGWITDGPISDGQCSMWGNPIGEMMYETMRYFAGASAPHSAYDIGSNAKDHTLLSLPKPNWISPYKSAAQGGGDYPACAIPVMTVISDINPSYDFKLPGSQWSNLSASGTPSIASLNVSSEVDAIWDSEGGGSRNVFIGESNGTADSAPTAKTVSNLSTVRGLSPEEPSKQGTYYSAGVARFGANNTIGGDQKMMTYSVALASPLPKIEFPVGSNTVTVVPFAKSVGGSGISATSNFQPTNQIVDYYVAQIANTAKDGSDHDASINGGRPYAEFRINYEDVEQGADHDMDAIALYTLAVNPTGGLDIKLKSEYAAGGIHQYMGYAISGTTKDGVYLEICDLKDNATNNGTQDKNDCAASVRYKLNTPPGRDPGWCTSAGLTSNECVGLPSNASRTFSPSNTSGATLLNNPLWYAAKYGMPKRTPAEVKGDPDNYFLVTNALTLKDQLTKAFDDIMQRNSSVTSPTISTEGSSTADGTFAYTTSFDVDPWSGTLKKVNTRIPGQGDGEWTTDTTLSSTGRNIKFARNGTLASFSWSNLSEAQQALLNTAPNGTTDSLGQTRVGQIRGSKLGDIVNSSPLLVAGANYAISNANYLEGSDSYAAYRSGQAGHSTIYVGANDGMLHAFDAKTGEERFAFIPSAVIKNLPVLTTEDYGQEGGTPHRYFVDGSPVARDVYYNGQWHKVLLGSLGAGGRSVFALDVTDPDSPELLWEFSNEDDSDMGYSVPTPGIFRLHNGDWAALVPNGYDSGGNAAVLFVLKIETGEVITKLTATPVLEDGESVDSLANGLSRLMGFDINNDGIVDYAYAGDLLGNLWRFDLIDTGADNPFIDSATAADFKVSFGGAPLYVTRNEAGERQPITAAPLLTRHPSGLGYIVTFGTGRYLTALDKSNTDQQSLYGIWDRKTAGQATSSSLSDSKSRSNLVEQMFTETTFNGRKAYSLSRNTIDWYDGGGTADSNVDKWGWYIDFPEDGERLVYNMRMLGNTQLLTTITPSEDPCEAGLTGTAYGINSTTGGATLYSTFDLDGDGAYDEGISGFIFDGGDFSISSGSIYVNEGDGPSGVEDYAVNAGLTEGRQTWRQLPTEE</sequence>
<dbReference type="SUPFAM" id="SSF50998">
    <property type="entry name" value="Quinoprotein alcohol dehydrogenase-like"/>
    <property type="match status" value="1"/>
</dbReference>
<evidence type="ECO:0000259" key="7">
    <source>
        <dbReference type="Pfam" id="PF05567"/>
    </source>
</evidence>
<dbReference type="Gene3D" id="2.130.10.10">
    <property type="entry name" value="YVTN repeat-like/Quinoprotein amine dehydrogenase"/>
    <property type="match status" value="1"/>
</dbReference>
<dbReference type="InterPro" id="IPR015943">
    <property type="entry name" value="WD40/YVTN_repeat-like_dom_sf"/>
</dbReference>
<evidence type="ECO:0000256" key="4">
    <source>
        <dbReference type="ARBA" id="ARBA00022723"/>
    </source>
</evidence>
<evidence type="ECO:0000313" key="8">
    <source>
        <dbReference type="EMBL" id="PNG09291.1"/>
    </source>
</evidence>
<keyword evidence="4" id="KW-0479">Metal-binding</keyword>
<keyword evidence="3" id="KW-1029">Fimbrium biogenesis</keyword>
<evidence type="ECO:0000256" key="2">
    <source>
        <dbReference type="ARBA" id="ARBA00008387"/>
    </source>
</evidence>
<evidence type="ECO:0000256" key="6">
    <source>
        <dbReference type="ARBA" id="ARBA00023263"/>
    </source>
</evidence>
<protein>
    <recommendedName>
        <fullName evidence="7">PilY1 beta-propeller domain-containing protein</fullName>
    </recommendedName>
</protein>
<dbReference type="InterPro" id="IPR011047">
    <property type="entry name" value="Quinoprotein_ADH-like_sf"/>
</dbReference>
<dbReference type="GO" id="GO:0009289">
    <property type="term" value="C:pilus"/>
    <property type="evidence" value="ECO:0007669"/>
    <property type="project" value="UniProtKB-SubCell"/>
</dbReference>
<evidence type="ECO:0000256" key="1">
    <source>
        <dbReference type="ARBA" id="ARBA00004561"/>
    </source>
</evidence>